<dbReference type="PANTHER" id="PTHR15131">
    <property type="entry name" value="SMALL NUCLEAR RNA ACTIVATING COMPLEX, POLYPEPTIDE 1"/>
    <property type="match status" value="1"/>
</dbReference>
<dbReference type="VEuPathDB" id="FungiDB:PC110_g19076"/>
<feature type="compositionally biased region" description="Pro residues" evidence="1">
    <location>
        <begin position="540"/>
        <end position="550"/>
    </location>
</feature>
<feature type="region of interest" description="Disordered" evidence="1">
    <location>
        <begin position="262"/>
        <end position="301"/>
    </location>
</feature>
<comment type="caution">
    <text evidence="2">The sequence shown here is derived from an EMBL/GenBank/DDBJ whole genome shotgun (WGS) entry which is preliminary data.</text>
</comment>
<feature type="compositionally biased region" description="Basic and acidic residues" evidence="1">
    <location>
        <begin position="521"/>
        <end position="538"/>
    </location>
</feature>
<name>A0A8T1FIA8_9STRA</name>
<proteinExistence type="predicted"/>
<protein>
    <submittedName>
        <fullName evidence="2">Uncharacterized protein</fullName>
    </submittedName>
</protein>
<feature type="region of interest" description="Disordered" evidence="1">
    <location>
        <begin position="405"/>
        <end position="434"/>
    </location>
</feature>
<feature type="region of interest" description="Disordered" evidence="1">
    <location>
        <begin position="627"/>
        <end position="812"/>
    </location>
</feature>
<dbReference type="AlphaFoldDB" id="A0A8T1FIA8"/>
<feature type="compositionally biased region" description="Polar residues" evidence="1">
    <location>
        <begin position="416"/>
        <end position="429"/>
    </location>
</feature>
<dbReference type="GO" id="GO:0042796">
    <property type="term" value="P:snRNA transcription by RNA polymerase III"/>
    <property type="evidence" value="ECO:0007669"/>
    <property type="project" value="TreeGrafter"/>
</dbReference>
<feature type="compositionally biased region" description="Low complexity" evidence="1">
    <location>
        <begin position="733"/>
        <end position="749"/>
    </location>
</feature>
<evidence type="ECO:0000313" key="3">
    <source>
        <dbReference type="Proteomes" id="UP000697107"/>
    </source>
</evidence>
<sequence length="812" mass="88683">MNGDVDGPVPGLSRPPLPPKSRPINRSRKQREREVPDVDWERSLQHFAAAVSDDLDDLHARFLQENELTFAAWKQLWADARMSAAFHVEFWESSPTKTHKTILQQTLDALVCCIEEHDGAFEIAADVATLIGRVFALYCAYSVQLGDPKHKIDVDPQAWTALLTVNFVVCGAGASLFPTAAREVRSIIHRLVVEEKAFLRCLQGFGPSVRVRNRAVRGQTAGQAQDLTLAVDNATEEDAPLKQNTVEQLKYLNDHYQELMSRARSAGPSVSGTGAGQTGRRGTPALSASRSSTQEAGNDGDDLARALTAYVGYKANEEARRSDRVVRAAAAREYDESRTILEQVSSEHDDRNYDLDLSDRGSVVSVFPSPMARSTTSIPRKSWRRRDSGSSEDFLAQLESELHADISSEQGEPATTVLTTRNKQTSALSEVSEADSDALADLERELEQSVDAVSPQNGGKTIPKKLSPPVRRKRDRPTANTASRVEQTTALAPRRSIAEHREKKSSAVSEVSEADSDALADLERELEQSVELVSRKAPENPSPLPRPPSPTKTRSRKRNVKPSPVQRSTRNNAKKQRPNEMDTSTAAAAKQRASKSGPKAPQQPSRMSFVLSDNESDGLAELVAELDTTVATQTITVVQRKRSPVVKRPSPSSTRRKKSPASPKGVPSRSALLHSTAPPRALAPVADVGLRRSARLSSLASDTESDGLEDLMAELDSSPAASKPLRVNTANPRARAGTTRRQQTRAQGTKSKQSQAKEGPKATRTPRAPQAKQKRAAVETEVAKPSTRQPLVAPNWRQNCKHNMTRKGVAPL</sequence>
<feature type="compositionally biased region" description="Polar residues" evidence="1">
    <location>
        <begin position="286"/>
        <end position="296"/>
    </location>
</feature>
<dbReference type="InterPro" id="IPR019188">
    <property type="entry name" value="SNAPC1"/>
</dbReference>
<feature type="compositionally biased region" description="Polar residues" evidence="1">
    <location>
        <begin position="478"/>
        <end position="490"/>
    </location>
</feature>
<dbReference type="GO" id="GO:0019185">
    <property type="term" value="C:snRNA-activating protein complex"/>
    <property type="evidence" value="ECO:0007669"/>
    <property type="project" value="TreeGrafter"/>
</dbReference>
<dbReference type="GO" id="GO:0042795">
    <property type="term" value="P:snRNA transcription by RNA polymerase II"/>
    <property type="evidence" value="ECO:0007669"/>
    <property type="project" value="TreeGrafter"/>
</dbReference>
<feature type="compositionally biased region" description="Low complexity" evidence="1">
    <location>
        <begin position="628"/>
        <end position="638"/>
    </location>
</feature>
<evidence type="ECO:0000256" key="1">
    <source>
        <dbReference type="SAM" id="MobiDB-lite"/>
    </source>
</evidence>
<feature type="region of interest" description="Disordered" evidence="1">
    <location>
        <begin position="448"/>
        <end position="615"/>
    </location>
</feature>
<dbReference type="EMBL" id="RCML01000772">
    <property type="protein sequence ID" value="KAG2969700.1"/>
    <property type="molecule type" value="Genomic_DNA"/>
</dbReference>
<dbReference type="Pfam" id="PF09808">
    <property type="entry name" value="SNAPC1"/>
    <property type="match status" value="1"/>
</dbReference>
<feature type="compositionally biased region" description="Acidic residues" evidence="1">
    <location>
        <begin position="703"/>
        <end position="713"/>
    </location>
</feature>
<organism evidence="2 3">
    <name type="scientific">Phytophthora cactorum</name>
    <dbReference type="NCBI Taxonomy" id="29920"/>
    <lineage>
        <taxon>Eukaryota</taxon>
        <taxon>Sar</taxon>
        <taxon>Stramenopiles</taxon>
        <taxon>Oomycota</taxon>
        <taxon>Peronosporomycetes</taxon>
        <taxon>Peronosporales</taxon>
        <taxon>Peronosporaceae</taxon>
        <taxon>Phytophthora</taxon>
    </lineage>
</organism>
<dbReference type="Proteomes" id="UP000697107">
    <property type="component" value="Unassembled WGS sequence"/>
</dbReference>
<dbReference type="PANTHER" id="PTHR15131:SF3">
    <property type="entry name" value="SNRNA-ACTIVATING PROTEIN COMPLEX SUBUNIT 1"/>
    <property type="match status" value="1"/>
</dbReference>
<reference evidence="2" key="1">
    <citation type="submission" date="2018-10" db="EMBL/GenBank/DDBJ databases">
        <title>Effector identification in a new, highly contiguous assembly of the strawberry crown rot pathogen Phytophthora cactorum.</title>
        <authorList>
            <person name="Armitage A.D."/>
            <person name="Nellist C.F."/>
            <person name="Bates H."/>
            <person name="Vickerstaff R.J."/>
            <person name="Harrison R.J."/>
        </authorList>
    </citation>
    <scope>NUCLEOTIDE SEQUENCE</scope>
    <source>
        <strain evidence="2">P415</strain>
    </source>
</reference>
<gene>
    <name evidence="2" type="ORF">PC118_g17297</name>
</gene>
<feature type="compositionally biased region" description="Basic and acidic residues" evidence="1">
    <location>
        <begin position="496"/>
        <end position="505"/>
    </location>
</feature>
<feature type="region of interest" description="Disordered" evidence="1">
    <location>
        <begin position="368"/>
        <end position="389"/>
    </location>
</feature>
<accession>A0A8T1FIA8</accession>
<dbReference type="GO" id="GO:0043565">
    <property type="term" value="F:sequence-specific DNA binding"/>
    <property type="evidence" value="ECO:0007669"/>
    <property type="project" value="TreeGrafter"/>
</dbReference>
<feature type="region of interest" description="Disordered" evidence="1">
    <location>
        <begin position="1"/>
        <end position="36"/>
    </location>
</feature>
<evidence type="ECO:0000313" key="2">
    <source>
        <dbReference type="EMBL" id="KAG2969700.1"/>
    </source>
</evidence>